<proteinExistence type="predicted"/>
<comment type="caution">
    <text evidence="2">The sequence shown here is derived from an EMBL/GenBank/DDBJ whole genome shotgun (WGS) entry which is preliminary data.</text>
</comment>
<dbReference type="Proteomes" id="UP000798602">
    <property type="component" value="Unassembled WGS sequence"/>
</dbReference>
<evidence type="ECO:0000313" key="3">
    <source>
        <dbReference type="Proteomes" id="UP000798602"/>
    </source>
</evidence>
<feature type="chain" id="PRO_5045617574" description="TonB C-terminal domain-containing protein" evidence="1">
    <location>
        <begin position="22"/>
        <end position="145"/>
    </location>
</feature>
<name>A0ABW9ZEE2_9FLAO</name>
<evidence type="ECO:0000256" key="1">
    <source>
        <dbReference type="SAM" id="SignalP"/>
    </source>
</evidence>
<feature type="signal peptide" evidence="1">
    <location>
        <begin position="1"/>
        <end position="21"/>
    </location>
</feature>
<evidence type="ECO:0000313" key="2">
    <source>
        <dbReference type="EMBL" id="NBL65652.1"/>
    </source>
</evidence>
<keyword evidence="3" id="KW-1185">Reference proteome</keyword>
<organism evidence="2 3">
    <name type="scientific">Flavobacterium ichthyis</name>
    <dbReference type="NCBI Taxonomy" id="2698827"/>
    <lineage>
        <taxon>Bacteria</taxon>
        <taxon>Pseudomonadati</taxon>
        <taxon>Bacteroidota</taxon>
        <taxon>Flavobacteriia</taxon>
        <taxon>Flavobacteriales</taxon>
        <taxon>Flavobacteriaceae</taxon>
        <taxon>Flavobacterium</taxon>
    </lineage>
</organism>
<dbReference type="RefSeq" id="WP_166537476.1">
    <property type="nucleotide sequence ID" value="NZ_JAABLM010000012.1"/>
</dbReference>
<evidence type="ECO:0008006" key="4">
    <source>
        <dbReference type="Google" id="ProtNLM"/>
    </source>
</evidence>
<gene>
    <name evidence="2" type="ORF">GV828_10610</name>
</gene>
<dbReference type="Gene3D" id="3.30.1150.10">
    <property type="match status" value="1"/>
</dbReference>
<dbReference type="EMBL" id="JAABLM010000012">
    <property type="protein sequence ID" value="NBL65652.1"/>
    <property type="molecule type" value="Genomic_DNA"/>
</dbReference>
<keyword evidence="1" id="KW-0732">Signal</keyword>
<sequence length="145" mass="16614">MKKIIALSILISALHFTKVHAQEKVYDVVPAKEKLPKAENLPENHIYKAIDQLPEFPGGLQKFGEFVMNNFTFPDELTQSVRFVINFVVEKDGSLTNVKLNQDPGFGINDEIKRIFALSPKWKPGYYQDKPVRTAFMFPLALQFE</sequence>
<accession>A0ABW9ZEE2</accession>
<protein>
    <recommendedName>
        <fullName evidence="4">TonB C-terminal domain-containing protein</fullName>
    </recommendedName>
</protein>
<dbReference type="SUPFAM" id="SSF74653">
    <property type="entry name" value="TolA/TonB C-terminal domain"/>
    <property type="match status" value="1"/>
</dbReference>
<reference evidence="3" key="1">
    <citation type="submission" date="2020-01" db="EMBL/GenBank/DDBJ databases">
        <title>Sphingomonas sp. strain CSW-10.</title>
        <authorList>
            <person name="Chen W.-M."/>
        </authorList>
    </citation>
    <scope>NUCLEOTIDE SEQUENCE [LARGE SCALE GENOMIC DNA]</scope>
    <source>
        <strain evidence="3">NST-5</strain>
    </source>
</reference>